<feature type="non-terminal residue" evidence="2">
    <location>
        <position position="110"/>
    </location>
</feature>
<evidence type="ECO:0000313" key="2">
    <source>
        <dbReference type="EMBL" id="GAG46631.1"/>
    </source>
</evidence>
<dbReference type="Gene3D" id="2.40.50.1010">
    <property type="match status" value="1"/>
</dbReference>
<protein>
    <recommendedName>
        <fullName evidence="1">TiaS C-terminal zinc ribbon domain-containing protein</fullName>
    </recommendedName>
</protein>
<dbReference type="PANTHER" id="PTHR40705:SF2">
    <property type="entry name" value="DUF1743 DOMAIN-CONTAINING PROTEIN"/>
    <property type="match status" value="1"/>
</dbReference>
<dbReference type="CDD" id="cd04482">
    <property type="entry name" value="RPA2_OBF_like"/>
    <property type="match status" value="1"/>
</dbReference>
<dbReference type="Pfam" id="PF23783">
    <property type="entry name" value="Zn_ribbon_TiaS"/>
    <property type="match status" value="1"/>
</dbReference>
<organism evidence="2">
    <name type="scientific">marine sediment metagenome</name>
    <dbReference type="NCBI Taxonomy" id="412755"/>
    <lineage>
        <taxon>unclassified sequences</taxon>
        <taxon>metagenomes</taxon>
        <taxon>ecological metagenomes</taxon>
    </lineage>
</organism>
<feature type="domain" description="TiaS C-terminal zinc ribbon" evidence="1">
    <location>
        <begin position="85"/>
        <end position="110"/>
    </location>
</feature>
<dbReference type="PANTHER" id="PTHR40705">
    <property type="entry name" value="TRNA(ILE2) 2-AGMATINYLCYTIDINE SYNTHETASE TIAS"/>
    <property type="match status" value="1"/>
</dbReference>
<dbReference type="EMBL" id="BARS01058231">
    <property type="protein sequence ID" value="GAG46631.1"/>
    <property type="molecule type" value="Genomic_DNA"/>
</dbReference>
<comment type="caution">
    <text evidence="2">The sequence shown here is derived from an EMBL/GenBank/DDBJ whole genome shotgun (WGS) entry which is preliminary data.</text>
</comment>
<evidence type="ECO:0000259" key="1">
    <source>
        <dbReference type="Pfam" id="PF23783"/>
    </source>
</evidence>
<gene>
    <name evidence="2" type="ORF">S01H1_85026</name>
</gene>
<dbReference type="InterPro" id="IPR055394">
    <property type="entry name" value="Zn_ribbon_TiaS"/>
</dbReference>
<reference evidence="2" key="1">
    <citation type="journal article" date="2014" name="Front. Microbiol.">
        <title>High frequency of phylogenetically diverse reductive dehalogenase-homologous genes in deep subseafloor sedimentary metagenomes.</title>
        <authorList>
            <person name="Kawai M."/>
            <person name="Futagami T."/>
            <person name="Toyoda A."/>
            <person name="Takaki Y."/>
            <person name="Nishi S."/>
            <person name="Hori S."/>
            <person name="Arai W."/>
            <person name="Tsubouchi T."/>
            <person name="Morono Y."/>
            <person name="Uchiyama I."/>
            <person name="Ito T."/>
            <person name="Fujiyama A."/>
            <person name="Inagaki F."/>
            <person name="Takami H."/>
        </authorList>
    </citation>
    <scope>NUCLEOTIDE SEQUENCE</scope>
    <source>
        <strain evidence="2">Expedition CK06-06</strain>
    </source>
</reference>
<sequence length="110" mass="12106">EGSLVQSPHTIKGGHVIFTIGNNIATDKVDCAAYEPTKEFRRIVRELCIGDVVEVYGGVREKPLTVNIEKINVKYLTKQVEKVENPVCPSCGKHMKSKGANQGYKCKICG</sequence>
<proteinExistence type="predicted"/>
<name>X0ZE59_9ZZZZ</name>
<feature type="non-terminal residue" evidence="2">
    <location>
        <position position="1"/>
    </location>
</feature>
<dbReference type="AlphaFoldDB" id="X0ZE59"/>
<accession>X0ZE59</accession>